<dbReference type="EMBL" id="DXGI01000205">
    <property type="protein sequence ID" value="HIW78617.1"/>
    <property type="molecule type" value="Genomic_DNA"/>
</dbReference>
<organism evidence="2 3">
    <name type="scientific">Candidatus Bilophila faecipullorum</name>
    <dbReference type="NCBI Taxonomy" id="2838482"/>
    <lineage>
        <taxon>Bacteria</taxon>
        <taxon>Pseudomonadati</taxon>
        <taxon>Thermodesulfobacteriota</taxon>
        <taxon>Desulfovibrionia</taxon>
        <taxon>Desulfovibrionales</taxon>
        <taxon>Desulfovibrionaceae</taxon>
        <taxon>Bilophila</taxon>
    </lineage>
</organism>
<dbReference type="InterPro" id="IPR022074">
    <property type="entry name" value="DUF3626"/>
</dbReference>
<reference evidence="2" key="1">
    <citation type="journal article" date="2021" name="PeerJ">
        <title>Extensive microbial diversity within the chicken gut microbiome revealed by metagenomics and culture.</title>
        <authorList>
            <person name="Gilroy R."/>
            <person name="Ravi A."/>
            <person name="Getino M."/>
            <person name="Pursley I."/>
            <person name="Horton D.L."/>
            <person name="Alikhan N.F."/>
            <person name="Baker D."/>
            <person name="Gharbi K."/>
            <person name="Hall N."/>
            <person name="Watson M."/>
            <person name="Adriaenssens E.M."/>
            <person name="Foster-Nyarko E."/>
            <person name="Jarju S."/>
            <person name="Secka A."/>
            <person name="Antonio M."/>
            <person name="Oren A."/>
            <person name="Chaudhuri R.R."/>
            <person name="La Ragione R."/>
            <person name="Hildebrand F."/>
            <person name="Pallen M.J."/>
        </authorList>
    </citation>
    <scope>NUCLEOTIDE SEQUENCE</scope>
    <source>
        <strain evidence="2">ChiSxjej5B17-1746</strain>
    </source>
</reference>
<dbReference type="Proteomes" id="UP000824264">
    <property type="component" value="Unassembled WGS sequence"/>
</dbReference>
<feature type="region of interest" description="Disordered" evidence="1">
    <location>
        <begin position="1"/>
        <end position="30"/>
    </location>
</feature>
<proteinExistence type="predicted"/>
<dbReference type="Pfam" id="PF12294">
    <property type="entry name" value="DUF3626"/>
    <property type="match status" value="1"/>
</dbReference>
<sequence>MTQLHEVHGARQPMQTAGMSPSVGRLGPHSVQIGANPPIRLDQIKGNKIPFAGFRTATKVASAKAGARDNAASALRALGGGKALDARGLLNSCKALQAHLDRLSQLGHINGDMDQAVLAALAPEVESLSNTELSSVYQCLLSPETELLKQALQAEIRANPGNADALAAAANLFNLEALVIKELSNRVIVAQGLAPSTDVPALSDQYGAAIADMGEVRRHETASDMSGVSLHVLADVATDSALRRGNMESVAQDLVQRRALEPIDARQLGDVLRSTDLTINVDLEFLFGMNGPKPLLKAGGAWEHIFHSIESAPDEEARQAAIEVKGQGYILKRDNVERAIFPELSEDRPTVASERPTYAALNLLHRQTGEAAPYGTVALHLKPEVARRATYTVNDSFCALQLRFSDAGYNALLDLLPDWSGISEEHKLELMRPASKLRHQLDHVLERMEELGSFRGDLFKNVLQVAGLDADENSALAGLFIKVFKDTDATRKTMATYDNLETLLPELGDVNAVSLARAAVDRQNGGTGRVALECQYIEAQLHAPLVLARDVQEIVIAMDFGAYTTINPDQKAWMNAVIAVLEGKKPAEADMARLSPEQHAELGAIREQLGGATIPVRLAMQEPELGLPGEVQHEENAFYADHFDQVFINDTLEAINDDVRLAEFIRETFRLSPNGTALFETIRDTVIISKDDYPAVRAAFAEAVEQFRHHPVEGQRTENELLIDCMRRAIRQQIGAERLDCLAAIPGLTASPTQRRQLRDWVMAQTVPLSKEAFHALASTALEGAALLNDMAAQAPGASSDEDVMRRLGAVAGSLRQKLDDLPPLPEGQAEGRIMGACGGLALALANASPEARRRMAEGLNTPGQRDLSSLLLRLGDSVDGFSQAPGFKDARAFNAIRSGLCAAFGNAMEKAPAPFAQELSLVPQDVRAGLRAALPGLADTLDASFPPHPAFPAAAQPGRMPSTPAQHRRFLLDILPIYHDHERPGNFDYGTAYHGRGHICRAFIFASTMAGIMEGMGHEVDRTALLCGIAGHDAGRERSGADTPEQEAASARLALDLMHRSFGEDTFGKAYEEEFTQSIIGHASPTLESMLLNAADSLDIVRVKDFDFNCFPFLRGGTQEGPKTVVPEYQGLREQLHEEAYLLARMTDPRTQVKDLCAKLAEAGKLETVVEVQHAASDAVIGQLALEKEEDFLAFIEGKIRAHPDMFPLLTRYYLNPLDA</sequence>
<evidence type="ECO:0000313" key="3">
    <source>
        <dbReference type="Proteomes" id="UP000824264"/>
    </source>
</evidence>
<evidence type="ECO:0000256" key="1">
    <source>
        <dbReference type="SAM" id="MobiDB-lite"/>
    </source>
</evidence>
<comment type="caution">
    <text evidence="2">The sequence shown here is derived from an EMBL/GenBank/DDBJ whole genome shotgun (WGS) entry which is preliminary data.</text>
</comment>
<evidence type="ECO:0000313" key="2">
    <source>
        <dbReference type="EMBL" id="HIW78617.1"/>
    </source>
</evidence>
<protein>
    <submittedName>
        <fullName evidence="2">DUF3626 domain-containing protein</fullName>
    </submittedName>
</protein>
<reference evidence="2" key="2">
    <citation type="submission" date="2021-04" db="EMBL/GenBank/DDBJ databases">
        <authorList>
            <person name="Gilroy R."/>
        </authorList>
    </citation>
    <scope>NUCLEOTIDE SEQUENCE</scope>
    <source>
        <strain evidence="2">ChiSxjej5B17-1746</strain>
    </source>
</reference>
<name>A0A9D1R071_9BACT</name>
<accession>A0A9D1R071</accession>
<gene>
    <name evidence="2" type="ORF">H9874_05655</name>
</gene>
<dbReference type="AlphaFoldDB" id="A0A9D1R071"/>